<proteinExistence type="predicted"/>
<protein>
    <recommendedName>
        <fullName evidence="2">Sm domain-containing protein</fullName>
    </recommendedName>
</protein>
<reference evidence="4" key="1">
    <citation type="submission" date="2021-01" db="EMBL/GenBank/DDBJ databases">
        <authorList>
            <person name="Corre E."/>
            <person name="Pelletier E."/>
            <person name="Niang G."/>
            <person name="Scheremetjew M."/>
            <person name="Finn R."/>
            <person name="Kale V."/>
            <person name="Holt S."/>
            <person name="Cochrane G."/>
            <person name="Meng A."/>
            <person name="Brown T."/>
            <person name="Cohen L."/>
        </authorList>
    </citation>
    <scope>NUCLEOTIDE SEQUENCE</scope>
    <source>
        <strain evidence="4">CCMP1795</strain>
    </source>
</reference>
<dbReference type="InterPro" id="IPR001163">
    <property type="entry name" value="Sm_dom_euk/arc"/>
</dbReference>
<feature type="domain" description="Sm" evidence="2">
    <location>
        <begin position="2"/>
        <end position="40"/>
    </location>
</feature>
<evidence type="ECO:0000313" key="4">
    <source>
        <dbReference type="EMBL" id="CAE0620821.1"/>
    </source>
</evidence>
<accession>A0A6U9LQ56</accession>
<dbReference type="SUPFAM" id="SSF50182">
    <property type="entry name" value="Sm-like ribonucleoproteins"/>
    <property type="match status" value="1"/>
</dbReference>
<evidence type="ECO:0000313" key="3">
    <source>
        <dbReference type="EMBL" id="CAE0620819.1"/>
    </source>
</evidence>
<gene>
    <name evidence="3" type="ORF">OMAR00292_LOCUS6091</name>
    <name evidence="4" type="ORF">OMAR00292_LOCUS6092</name>
</gene>
<feature type="region of interest" description="Disordered" evidence="1">
    <location>
        <begin position="67"/>
        <end position="88"/>
    </location>
</feature>
<name>A0A6U9LQ56_OXYMA</name>
<dbReference type="Pfam" id="PF01423">
    <property type="entry name" value="LSM"/>
    <property type="match status" value="1"/>
</dbReference>
<evidence type="ECO:0000259" key="2">
    <source>
        <dbReference type="Pfam" id="PF01423"/>
    </source>
</evidence>
<sequence length="88" mass="9781">MQKRVRVEVRDGRVFIGSLECVDYLRNLAVSDAYEVGVRRDDGSFRSRRPVSIGVLMIPPEQLKKIEAGGPPKAARYQPPDGQCAPLV</sequence>
<evidence type="ECO:0000256" key="1">
    <source>
        <dbReference type="SAM" id="MobiDB-lite"/>
    </source>
</evidence>
<organism evidence="4">
    <name type="scientific">Oxyrrhis marina</name>
    <name type="common">Dinoflagellate</name>
    <dbReference type="NCBI Taxonomy" id="2969"/>
    <lineage>
        <taxon>Eukaryota</taxon>
        <taxon>Sar</taxon>
        <taxon>Alveolata</taxon>
        <taxon>Dinophyceae</taxon>
        <taxon>Oxyrrhinales</taxon>
        <taxon>Oxyrrhinaceae</taxon>
        <taxon>Oxyrrhis</taxon>
    </lineage>
</organism>
<dbReference type="InterPro" id="IPR010920">
    <property type="entry name" value="LSM_dom_sf"/>
</dbReference>
<dbReference type="AlphaFoldDB" id="A0A6U9LQ56"/>
<dbReference type="EMBL" id="HBIT01011637">
    <property type="protein sequence ID" value="CAE0620821.1"/>
    <property type="molecule type" value="Transcribed_RNA"/>
</dbReference>
<dbReference type="Gene3D" id="2.30.30.100">
    <property type="match status" value="1"/>
</dbReference>
<dbReference type="EMBL" id="HBIT01011636">
    <property type="protein sequence ID" value="CAE0620819.1"/>
    <property type="molecule type" value="Transcribed_RNA"/>
</dbReference>